<evidence type="ECO:0000256" key="1">
    <source>
        <dbReference type="SAM" id="MobiDB-lite"/>
    </source>
</evidence>
<name>A0A081N6K0_9GAMM</name>
<dbReference type="EMBL" id="JOKH01000008">
    <property type="protein sequence ID" value="KEQ14073.1"/>
    <property type="molecule type" value="Genomic_DNA"/>
</dbReference>
<sequence>MIQRFHLALLATFSLLTVSSYASPLNNFGCDFLDMQAFYMEELGISGVTILHLTKRMDKPGLKGFAKKIGPKKYLIALAEGLEPSEIRVTMAHELVHVRQLEEGSIEKKEFEKHYLDRSFEDEAFRLSMPLAARFFTSHTCNDEEPDNPIHQENEQINR</sequence>
<reference evidence="3 4" key="1">
    <citation type="submission" date="2014-06" db="EMBL/GenBank/DDBJ databases">
        <title>Whole Genome Sequences of Three Symbiotic Endozoicomonas Bacteria.</title>
        <authorList>
            <person name="Neave M.J."/>
            <person name="Apprill A."/>
            <person name="Voolstra C.R."/>
        </authorList>
    </citation>
    <scope>NUCLEOTIDE SEQUENCE [LARGE SCALE GENOMIC DNA]</scope>
    <source>
        <strain evidence="3 4">DSM 25634</strain>
    </source>
</reference>
<comment type="caution">
    <text evidence="3">The sequence shown here is derived from an EMBL/GenBank/DDBJ whole genome shotgun (WGS) entry which is preliminary data.</text>
</comment>
<evidence type="ECO:0000313" key="4">
    <source>
        <dbReference type="Proteomes" id="UP000028073"/>
    </source>
</evidence>
<accession>A0A081N6K0</accession>
<dbReference type="Proteomes" id="UP000028073">
    <property type="component" value="Unassembled WGS sequence"/>
</dbReference>
<feature type="compositionally biased region" description="Basic and acidic residues" evidence="1">
    <location>
        <begin position="148"/>
        <end position="159"/>
    </location>
</feature>
<feature type="chain" id="PRO_5001760556" description="IrrE N-terminal-like domain-containing protein" evidence="2">
    <location>
        <begin position="23"/>
        <end position="159"/>
    </location>
</feature>
<proteinExistence type="predicted"/>
<feature type="region of interest" description="Disordered" evidence="1">
    <location>
        <begin position="139"/>
        <end position="159"/>
    </location>
</feature>
<dbReference type="AlphaFoldDB" id="A0A081N6K0"/>
<keyword evidence="4" id="KW-1185">Reference proteome</keyword>
<organism evidence="3 4">
    <name type="scientific">Endozoicomonas numazuensis</name>
    <dbReference type="NCBI Taxonomy" id="1137799"/>
    <lineage>
        <taxon>Bacteria</taxon>
        <taxon>Pseudomonadati</taxon>
        <taxon>Pseudomonadota</taxon>
        <taxon>Gammaproteobacteria</taxon>
        <taxon>Oceanospirillales</taxon>
        <taxon>Endozoicomonadaceae</taxon>
        <taxon>Endozoicomonas</taxon>
    </lineage>
</organism>
<dbReference type="OrthoDB" id="6196567at2"/>
<keyword evidence="2" id="KW-0732">Signal</keyword>
<protein>
    <recommendedName>
        <fullName evidence="5">IrrE N-terminal-like domain-containing protein</fullName>
    </recommendedName>
</protein>
<gene>
    <name evidence="3" type="ORF">GZ78_25940</name>
</gene>
<evidence type="ECO:0000313" key="3">
    <source>
        <dbReference type="EMBL" id="KEQ14073.1"/>
    </source>
</evidence>
<evidence type="ECO:0000256" key="2">
    <source>
        <dbReference type="SAM" id="SignalP"/>
    </source>
</evidence>
<feature type="signal peptide" evidence="2">
    <location>
        <begin position="1"/>
        <end position="22"/>
    </location>
</feature>
<evidence type="ECO:0008006" key="5">
    <source>
        <dbReference type="Google" id="ProtNLM"/>
    </source>
</evidence>
<dbReference type="RefSeq" id="WP_034841902.1">
    <property type="nucleotide sequence ID" value="NZ_JOKH01000008.1"/>
</dbReference>